<reference evidence="5 6" key="1">
    <citation type="submission" date="2020-04" db="EMBL/GenBank/DDBJ databases">
        <authorList>
            <person name="Wallbank WR R."/>
            <person name="Pardo Diaz C."/>
            <person name="Kozak K."/>
            <person name="Martin S."/>
            <person name="Jiggins C."/>
            <person name="Moest M."/>
            <person name="Warren A I."/>
            <person name="Byers J.R.P. K."/>
            <person name="Montejo-Kovacevich G."/>
            <person name="Yen C E."/>
        </authorList>
    </citation>
    <scope>NUCLEOTIDE SEQUENCE [LARGE SCALE GENOMIC DNA]</scope>
</reference>
<evidence type="ECO:0000313" key="5">
    <source>
        <dbReference type="Proteomes" id="UP000494106"/>
    </source>
</evidence>
<dbReference type="EMBL" id="CADEBC010000346">
    <property type="protein sequence ID" value="CAB3228520.1"/>
    <property type="molecule type" value="Genomic_DNA"/>
</dbReference>
<dbReference type="Proteomes" id="UP000494256">
    <property type="component" value="Unassembled WGS sequence"/>
</dbReference>
<evidence type="ECO:0000313" key="4">
    <source>
        <dbReference type="EMBL" id="CAB3236012.1"/>
    </source>
</evidence>
<feature type="region of interest" description="Disordered" evidence="2">
    <location>
        <begin position="125"/>
        <end position="161"/>
    </location>
</feature>
<proteinExistence type="predicted"/>
<evidence type="ECO:0000313" key="6">
    <source>
        <dbReference type="Proteomes" id="UP000494256"/>
    </source>
</evidence>
<organism evidence="3 5">
    <name type="scientific">Arctia plantaginis</name>
    <name type="common">Wood tiger moth</name>
    <name type="synonym">Phalaena plantaginis</name>
    <dbReference type="NCBI Taxonomy" id="874455"/>
    <lineage>
        <taxon>Eukaryota</taxon>
        <taxon>Metazoa</taxon>
        <taxon>Ecdysozoa</taxon>
        <taxon>Arthropoda</taxon>
        <taxon>Hexapoda</taxon>
        <taxon>Insecta</taxon>
        <taxon>Pterygota</taxon>
        <taxon>Neoptera</taxon>
        <taxon>Endopterygota</taxon>
        <taxon>Lepidoptera</taxon>
        <taxon>Glossata</taxon>
        <taxon>Ditrysia</taxon>
        <taxon>Noctuoidea</taxon>
        <taxon>Erebidae</taxon>
        <taxon>Arctiinae</taxon>
        <taxon>Arctia</taxon>
    </lineage>
</organism>
<feature type="compositionally biased region" description="Low complexity" evidence="2">
    <location>
        <begin position="314"/>
        <end position="324"/>
    </location>
</feature>
<evidence type="ECO:0000313" key="3">
    <source>
        <dbReference type="EMBL" id="CAB3228520.1"/>
    </source>
</evidence>
<dbReference type="Proteomes" id="UP000494106">
    <property type="component" value="Unassembled WGS sequence"/>
</dbReference>
<accession>A0A8S0Z8E2</accession>
<evidence type="ECO:0000256" key="1">
    <source>
        <dbReference type="SAM" id="Coils"/>
    </source>
</evidence>
<name>A0A8S0Z8E2_ARCPL</name>
<feature type="region of interest" description="Disordered" evidence="2">
    <location>
        <begin position="203"/>
        <end position="232"/>
    </location>
</feature>
<keyword evidence="1" id="KW-0175">Coiled coil</keyword>
<feature type="coiled-coil region" evidence="1">
    <location>
        <begin position="444"/>
        <end position="485"/>
    </location>
</feature>
<feature type="compositionally biased region" description="Polar residues" evidence="2">
    <location>
        <begin position="330"/>
        <end position="343"/>
    </location>
</feature>
<sequence>MEVSNEIKEDIRKTQTDLKNAIRIHQVWVARLQDDENNVHLKTKVMEAEKEIIEISQAQKLVVERLRRELELYQQRLKQRNKHVNIENDNKYVATQLRDHQIQYRSRNRTVSLLKPSVLNELHIKSENNNDEAKENISDSENELKSFHEKENSNDGKDKYARNFSQFSNTVHDSRSNFVNALKKVKESLSGSQLTHAHQLNNDWQEQKSDSDSSCRADLSPTPSPPPLPEPGQLVTKELFLRLIGLVTPSQRELLEKKRNERRKRSTTTTNRNDFLYGSYEMLSKRKKYNQFSYLQTHSDPPQTRSQKLRKQQCEQVQKQPQSQNKTSRECSPSGSSTENKGWTNGKPAWAAALPASLSVEPVYANHNHKKACHACGRNDVTSLLVWCVSCLVWQHTACGAGARCLACGGALPEPAPAPTLHEPDSDPDITPSARLFRDKLAEQKSLQEKNIKLCIELRKLEARAANLKENLDEHNAEKRQLLADQIKTQRNLQKLLDFISHFKETSISIRSTSVSESGSEISKSYEE</sequence>
<dbReference type="EMBL" id="CADEBD010000300">
    <property type="protein sequence ID" value="CAB3236012.1"/>
    <property type="molecule type" value="Genomic_DNA"/>
</dbReference>
<feature type="region of interest" description="Disordered" evidence="2">
    <location>
        <begin position="296"/>
        <end position="346"/>
    </location>
</feature>
<feature type="compositionally biased region" description="Basic and acidic residues" evidence="2">
    <location>
        <begin position="205"/>
        <end position="215"/>
    </location>
</feature>
<gene>
    <name evidence="3" type="ORF">APLA_LOCUS3658</name>
    <name evidence="4" type="ORF">APLA_LOCUS7184</name>
</gene>
<dbReference type="OrthoDB" id="336088at2759"/>
<feature type="coiled-coil region" evidence="1">
    <location>
        <begin position="56"/>
        <end position="83"/>
    </location>
</feature>
<keyword evidence="5" id="KW-1185">Reference proteome</keyword>
<protein>
    <submittedName>
        <fullName evidence="3">Uncharacterized protein</fullName>
    </submittedName>
</protein>
<comment type="caution">
    <text evidence="3">The sequence shown here is derived from an EMBL/GenBank/DDBJ whole genome shotgun (WGS) entry which is preliminary data.</text>
</comment>
<evidence type="ECO:0000256" key="2">
    <source>
        <dbReference type="SAM" id="MobiDB-lite"/>
    </source>
</evidence>
<feature type="compositionally biased region" description="Polar residues" evidence="2">
    <location>
        <begin position="296"/>
        <end position="306"/>
    </location>
</feature>
<dbReference type="AlphaFoldDB" id="A0A8S0Z8E2"/>